<accession>E5RLM5</accession>
<reference evidence="2" key="1">
    <citation type="submission" date="2008-11" db="EMBL/GenBank/DDBJ databases">
        <title>Biosynthetic gene cluster for FD-594 in Streptomyces sp. TA-0256.</title>
        <authorList>
            <person name="Kudo F."/>
            <person name="Yonezawa T."/>
            <person name="Eguchi T."/>
        </authorList>
    </citation>
    <scope>NUCLEOTIDE SEQUENCE</scope>
    <source>
        <strain evidence="2">TA-0256</strain>
    </source>
</reference>
<evidence type="ECO:0000313" key="2">
    <source>
        <dbReference type="EMBL" id="BAJ52689.1"/>
    </source>
</evidence>
<dbReference type="EMBL" id="AB469194">
    <property type="protein sequence ID" value="BAJ52689.1"/>
    <property type="molecule type" value="Genomic_DNA"/>
</dbReference>
<dbReference type="AlphaFoldDB" id="E5RLM5"/>
<gene>
    <name evidence="2" type="primary">pnxM</name>
</gene>
<name>E5RLM5_9ACTN</name>
<proteinExistence type="predicted"/>
<evidence type="ECO:0000256" key="1">
    <source>
        <dbReference type="SAM" id="MobiDB-lite"/>
    </source>
</evidence>
<protein>
    <submittedName>
        <fullName evidence="2">Uncharacterized protein pnxM</fullName>
    </submittedName>
</protein>
<dbReference type="InterPro" id="IPR045701">
    <property type="entry name" value="DUF6059"/>
</dbReference>
<dbReference type="Pfam" id="PF19534">
    <property type="entry name" value="DUF6059"/>
    <property type="match status" value="1"/>
</dbReference>
<sequence>MRPERKRALRRLARALGLSLCDGLRVLGSLYVVQPPWPPYDDRTLAEPPPGSPERLDPGAPASPVERQLFDQLGRDLRWPAP</sequence>
<feature type="region of interest" description="Disordered" evidence="1">
    <location>
        <begin position="38"/>
        <end position="65"/>
    </location>
</feature>
<organism evidence="2">
    <name type="scientific">Streptomyces sp. TA-0256</name>
    <dbReference type="NCBI Taxonomy" id="573242"/>
    <lineage>
        <taxon>Bacteria</taxon>
        <taxon>Bacillati</taxon>
        <taxon>Actinomycetota</taxon>
        <taxon>Actinomycetes</taxon>
        <taxon>Kitasatosporales</taxon>
        <taxon>Streptomycetaceae</taxon>
        <taxon>Streptomyces</taxon>
    </lineage>
</organism>